<name>A4X0E7_CERS5</name>
<dbReference type="AlphaFoldDB" id="A4X0E7"/>
<evidence type="ECO:0000313" key="8">
    <source>
        <dbReference type="EMBL" id="ABP73111.1"/>
    </source>
</evidence>
<organism evidence="8">
    <name type="scientific">Cereibacter sphaeroides (strain ATCC 17025 / ATH 2.4.3)</name>
    <name type="common">Rhodobacter sphaeroides</name>
    <dbReference type="NCBI Taxonomy" id="349102"/>
    <lineage>
        <taxon>Bacteria</taxon>
        <taxon>Pseudomonadati</taxon>
        <taxon>Pseudomonadota</taxon>
        <taxon>Alphaproteobacteria</taxon>
        <taxon>Rhodobacterales</taxon>
        <taxon>Paracoccaceae</taxon>
        <taxon>Cereibacter</taxon>
    </lineage>
</organism>
<evidence type="ECO:0000256" key="5">
    <source>
        <dbReference type="ARBA" id="ARBA00022729"/>
    </source>
</evidence>
<dbReference type="HOGENOM" id="CLU_038034_3_0_5"/>
<keyword evidence="3" id="KW-0813">Transport</keyword>
<reference evidence="8" key="1">
    <citation type="submission" date="2007-04" db="EMBL/GenBank/DDBJ databases">
        <title>Complete sequence of plasmid pRSPA03 of Rhodobacter sphaeroides ATCC 17025.</title>
        <authorList>
            <consortium name="US DOE Joint Genome Institute"/>
            <person name="Copeland A."/>
            <person name="Lucas S."/>
            <person name="Lapidus A."/>
            <person name="Barry K."/>
            <person name="Detter J.C."/>
            <person name="Glavina del Rio T."/>
            <person name="Hammon N."/>
            <person name="Israni S."/>
            <person name="Dalin E."/>
            <person name="Tice H."/>
            <person name="Pitluck S."/>
            <person name="Chertkov O."/>
            <person name="Brettin T."/>
            <person name="Bruce D."/>
            <person name="Han C."/>
            <person name="Schmutz J."/>
            <person name="Larimer F."/>
            <person name="Land M."/>
            <person name="Hauser L."/>
            <person name="Kyrpides N."/>
            <person name="Kim E."/>
            <person name="Richardson P."/>
            <person name="Mackenzie C."/>
            <person name="Choudhary M."/>
            <person name="Donohue T.J."/>
            <person name="Kaplan S."/>
        </authorList>
    </citation>
    <scope>NUCLEOTIDE SEQUENCE [LARGE SCALE GENOMIC DNA]</scope>
    <source>
        <strain evidence="8">ATCC 17025</strain>
        <plasmid evidence="8">pRSPA03</plasmid>
    </source>
</reference>
<dbReference type="GO" id="GO:0030288">
    <property type="term" value="C:outer membrane-bounded periplasmic space"/>
    <property type="evidence" value="ECO:0007669"/>
    <property type="project" value="TreeGrafter"/>
</dbReference>
<feature type="chain" id="PRO_5002675187" evidence="6">
    <location>
        <begin position="21"/>
        <end position="293"/>
    </location>
</feature>
<dbReference type="SUPFAM" id="SSF53807">
    <property type="entry name" value="Helical backbone' metal receptor"/>
    <property type="match status" value="1"/>
</dbReference>
<dbReference type="InterPro" id="IPR033870">
    <property type="entry name" value="FatB"/>
</dbReference>
<dbReference type="PROSITE" id="PS50983">
    <property type="entry name" value="FE_B12_PBP"/>
    <property type="match status" value="1"/>
</dbReference>
<keyword evidence="4" id="KW-0406">Ion transport</keyword>
<keyword evidence="4" id="KW-0410">Iron transport</keyword>
<keyword evidence="4" id="KW-0408">Iron</keyword>
<dbReference type="Pfam" id="PF01497">
    <property type="entry name" value="Peripla_BP_2"/>
    <property type="match status" value="1"/>
</dbReference>
<evidence type="ECO:0000256" key="4">
    <source>
        <dbReference type="ARBA" id="ARBA00022496"/>
    </source>
</evidence>
<evidence type="ECO:0000256" key="3">
    <source>
        <dbReference type="ARBA" id="ARBA00022448"/>
    </source>
</evidence>
<dbReference type="GO" id="GO:1901678">
    <property type="term" value="P:iron coordination entity transport"/>
    <property type="evidence" value="ECO:0007669"/>
    <property type="project" value="UniProtKB-ARBA"/>
</dbReference>
<dbReference type="CDD" id="cd01140">
    <property type="entry name" value="FatB"/>
    <property type="match status" value="1"/>
</dbReference>
<evidence type="ECO:0000256" key="1">
    <source>
        <dbReference type="ARBA" id="ARBA00004196"/>
    </source>
</evidence>
<evidence type="ECO:0000256" key="6">
    <source>
        <dbReference type="SAM" id="SignalP"/>
    </source>
</evidence>
<feature type="domain" description="Fe/B12 periplasmic-binding" evidence="7">
    <location>
        <begin position="38"/>
        <end position="293"/>
    </location>
</feature>
<dbReference type="KEGG" id="rsq:Rsph17025_4264"/>
<dbReference type="PANTHER" id="PTHR30532:SF28">
    <property type="entry name" value="PETROBACTIN-BINDING PROTEIN YCLQ"/>
    <property type="match status" value="1"/>
</dbReference>
<keyword evidence="5 6" id="KW-0732">Signal</keyword>
<geneLocation type="plasmid" evidence="8">
    <name>pRSPA03</name>
</geneLocation>
<dbReference type="Gene3D" id="3.40.50.1980">
    <property type="entry name" value="Nitrogenase molybdenum iron protein domain"/>
    <property type="match status" value="2"/>
</dbReference>
<proteinExistence type="inferred from homology"/>
<dbReference type="BioCyc" id="RSPH349102:G1G8M-4401-MONOMER"/>
<evidence type="ECO:0000256" key="2">
    <source>
        <dbReference type="ARBA" id="ARBA00008814"/>
    </source>
</evidence>
<protein>
    <submittedName>
        <fullName evidence="8">Transport system permease protein</fullName>
    </submittedName>
</protein>
<evidence type="ECO:0000259" key="7">
    <source>
        <dbReference type="PROSITE" id="PS50983"/>
    </source>
</evidence>
<feature type="signal peptide" evidence="6">
    <location>
        <begin position="1"/>
        <end position="20"/>
    </location>
</feature>
<dbReference type="InterPro" id="IPR002491">
    <property type="entry name" value="ABC_transptr_periplasmic_BD"/>
</dbReference>
<gene>
    <name evidence="8" type="ordered locus">Rsph17025_4264</name>
</gene>
<dbReference type="EMBL" id="CP000664">
    <property type="protein sequence ID" value="ABP73111.1"/>
    <property type="molecule type" value="Genomic_DNA"/>
</dbReference>
<dbReference type="eggNOG" id="COG4607">
    <property type="taxonomic scope" value="Bacteria"/>
</dbReference>
<keyword evidence="8" id="KW-0614">Plasmid</keyword>
<dbReference type="PANTHER" id="PTHR30532">
    <property type="entry name" value="IRON III DICITRATE-BINDING PERIPLASMIC PROTEIN"/>
    <property type="match status" value="1"/>
</dbReference>
<comment type="similarity">
    <text evidence="2">Belongs to the bacterial solute-binding protein 8 family.</text>
</comment>
<comment type="subcellular location">
    <subcellularLocation>
        <location evidence="1">Cell envelope</location>
    </subcellularLocation>
</comment>
<sequence>MIRLASGLLAGLLLAAPASAATVETALRPVTVGQVPERVAVFDIAALDTLTALGVRVDGAPVQTFVPGLADLDAAPVGTIFEPDLEALSALAPDLVIAGGRSSPQVKALSQVAPTLDMTIGPDLIGDARQRLAAYGTLFGLEAEAERLDAALGAKLDELAAAAEGKGSLLILLTNGPKMSAFGRGSRFGWLHEATGMPEAVPELEAATHGDAVSFEFIARTNPDWLFVIDRGAAIGAEGASARAVLDNPLVRDTTAWTSGQVVYLDPAEVYVAGGGYRSLMGTLEDLVTALDR</sequence>
<accession>A4X0E7</accession>
<dbReference type="InterPro" id="IPR051313">
    <property type="entry name" value="Bact_iron-sidero_bind"/>
</dbReference>